<protein>
    <submittedName>
        <fullName evidence="2">Uncharacterized protein</fullName>
    </submittedName>
</protein>
<sequence length="260" mass="28330">MDMDQNTISDEDDSKTLYVEHEVIGAKVAISNKTSSASLFAAISDSVFQKALSIYKKQREEVLAIHGEKVAFPNVENLEFVPTTDQEKVGANDDKPGDLDPSCALLEAEGAVSNSIQEKAVLQNTFQKLEVSPSTTYQKADGPVSPNILEKSEEPISTLDKVKMEVDLVLNQEKQEDIVEEKSVSLENVERSDAHSPVKVEDVNWASDSSANSNEEQKLVDIKCGPLVFSDVSSEAVMPGSIESGSVNLSRIHHSPESTH</sequence>
<organism evidence="2">
    <name type="scientific">Davidia involucrata</name>
    <name type="common">Dove tree</name>
    <dbReference type="NCBI Taxonomy" id="16924"/>
    <lineage>
        <taxon>Eukaryota</taxon>
        <taxon>Viridiplantae</taxon>
        <taxon>Streptophyta</taxon>
        <taxon>Embryophyta</taxon>
        <taxon>Tracheophyta</taxon>
        <taxon>Spermatophyta</taxon>
        <taxon>Magnoliopsida</taxon>
        <taxon>eudicotyledons</taxon>
        <taxon>Gunneridae</taxon>
        <taxon>Pentapetalae</taxon>
        <taxon>asterids</taxon>
        <taxon>Cornales</taxon>
        <taxon>Nyssaceae</taxon>
        <taxon>Davidia</taxon>
    </lineage>
</organism>
<dbReference type="AlphaFoldDB" id="A0A5B6ZB24"/>
<accession>A0A5B6ZB24</accession>
<proteinExistence type="predicted"/>
<feature type="region of interest" description="Disordered" evidence="1">
    <location>
        <begin position="239"/>
        <end position="260"/>
    </location>
</feature>
<name>A0A5B6ZB24_DAVIN</name>
<evidence type="ECO:0000313" key="2">
    <source>
        <dbReference type="EMBL" id="MPA41330.1"/>
    </source>
</evidence>
<reference evidence="2" key="1">
    <citation type="submission" date="2019-08" db="EMBL/GenBank/DDBJ databases">
        <title>Reference gene set and small RNA set construction with multiple tissues from Davidia involucrata Baill.</title>
        <authorList>
            <person name="Yang H."/>
            <person name="Zhou C."/>
            <person name="Li G."/>
            <person name="Wang J."/>
            <person name="Gao P."/>
            <person name="Wang M."/>
            <person name="Wang R."/>
            <person name="Zhao Y."/>
        </authorList>
    </citation>
    <scope>NUCLEOTIDE SEQUENCE</scope>
    <source>
        <tissue evidence="2">Mixed with DoveR01_LX</tissue>
    </source>
</reference>
<evidence type="ECO:0000256" key="1">
    <source>
        <dbReference type="SAM" id="MobiDB-lite"/>
    </source>
</evidence>
<dbReference type="EMBL" id="GHES01010771">
    <property type="protein sequence ID" value="MPA41330.1"/>
    <property type="molecule type" value="Transcribed_RNA"/>
</dbReference>
<gene>
    <name evidence="2" type="ORF">Din_010771</name>
</gene>